<dbReference type="OrthoDB" id="9802794at2"/>
<evidence type="ECO:0000313" key="4">
    <source>
        <dbReference type="EMBL" id="AMM41752.1"/>
    </source>
</evidence>
<dbReference type="Gene3D" id="3.40.1190.20">
    <property type="match status" value="1"/>
</dbReference>
<dbReference type="NCBIfam" id="TIGR02198">
    <property type="entry name" value="rfaE_dom_I"/>
    <property type="match status" value="1"/>
</dbReference>
<keyword evidence="2" id="KW-0418">Kinase</keyword>
<evidence type="ECO:0000259" key="3">
    <source>
        <dbReference type="Pfam" id="PF00294"/>
    </source>
</evidence>
<evidence type="ECO:0000313" key="5">
    <source>
        <dbReference type="Proteomes" id="UP000070560"/>
    </source>
</evidence>
<dbReference type="AlphaFoldDB" id="A0A7U4QLW7"/>
<dbReference type="PANTHER" id="PTHR46969:SF1">
    <property type="entry name" value="BIFUNCTIONAL PROTEIN HLDE"/>
    <property type="match status" value="1"/>
</dbReference>
<gene>
    <name evidence="4" type="ORF">HS1_001960</name>
</gene>
<dbReference type="RefSeq" id="WP_082757871.1">
    <property type="nucleotide sequence ID" value="NZ_CP013015.1"/>
</dbReference>
<dbReference type="KEGG" id="daw:HS1_001960"/>
<protein>
    <submittedName>
        <fullName evidence="4">PfkB domain-containing protein</fullName>
    </submittedName>
</protein>
<dbReference type="FunFam" id="3.40.1190.20:FF:000002">
    <property type="entry name" value="Bifunctional protein HldE"/>
    <property type="match status" value="1"/>
</dbReference>
<dbReference type="InterPro" id="IPR011611">
    <property type="entry name" value="PfkB_dom"/>
</dbReference>
<reference evidence="4 5" key="1">
    <citation type="submission" date="2015-10" db="EMBL/GenBank/DDBJ databases">
        <title>Candidatus Desulfofervidus auxilii, a hydrogenotrophic sulfate-reducing bacterium involved in the thermophilic anaerobic oxidation of methane.</title>
        <authorList>
            <person name="Krukenberg V."/>
            <person name="Richter M."/>
            <person name="Wegener G."/>
        </authorList>
    </citation>
    <scope>NUCLEOTIDE SEQUENCE [LARGE SCALE GENOMIC DNA]</scope>
    <source>
        <strain evidence="4 5">HS1</strain>
    </source>
</reference>
<dbReference type="SUPFAM" id="SSF53613">
    <property type="entry name" value="Ribokinase-like"/>
    <property type="match status" value="1"/>
</dbReference>
<accession>A0A7U4QLW7</accession>
<evidence type="ECO:0000256" key="1">
    <source>
        <dbReference type="ARBA" id="ARBA00022679"/>
    </source>
</evidence>
<name>A0A7U4QLW7_DESA2</name>
<feature type="domain" description="Carbohydrate kinase PfkB" evidence="3">
    <location>
        <begin position="16"/>
        <end position="316"/>
    </location>
</feature>
<keyword evidence="5" id="KW-1185">Reference proteome</keyword>
<dbReference type="CDD" id="cd01172">
    <property type="entry name" value="RfaE_like"/>
    <property type="match status" value="1"/>
</dbReference>
<sequence>MEKDRLMEIVEQLPKAKILVVGDVMMDIFMWGKVNRISPEAPVPVVDVVDESWRLGGAANVVNNLFSLDTKVFLMGVIGDDEAGYKLKKEVEKMGIDPQGLIIEPGRPTTVKTRIIAHSQQVVRVDREKRHLINNDTVKKMLDFVQAHISDIDAILVSDYAKGVICPLLIKELKNLIKGKRIFLAVDPKVKNILLFEGVSVVTPNHYEAIQAAGFNGMVDITKDMVEKAGKNLLQKLDTQAVLITRGEQGMVLFEKDSITYIPAMARKVYDVTGAGDTVIATFTAACVSKASFKEAAILANLAAGRVVGEIGTATVNRAQLIKILKSSNEYFKTPFTC</sequence>
<dbReference type="InterPro" id="IPR029056">
    <property type="entry name" value="Ribokinase-like"/>
</dbReference>
<organism evidence="4 5">
    <name type="scientific">Desulfofervidus auxilii</name>
    <dbReference type="NCBI Taxonomy" id="1621989"/>
    <lineage>
        <taxon>Bacteria</taxon>
        <taxon>Pseudomonadati</taxon>
        <taxon>Thermodesulfobacteriota</taxon>
        <taxon>Candidatus Desulfofervidia</taxon>
        <taxon>Candidatus Desulfofervidales</taxon>
        <taxon>Candidatus Desulfofervidaceae</taxon>
        <taxon>Candidatus Desulfofervidus</taxon>
    </lineage>
</organism>
<dbReference type="PANTHER" id="PTHR46969">
    <property type="entry name" value="BIFUNCTIONAL PROTEIN HLDE"/>
    <property type="match status" value="1"/>
</dbReference>
<dbReference type="InterPro" id="IPR011913">
    <property type="entry name" value="RfaE_dom_I"/>
</dbReference>
<evidence type="ECO:0000256" key="2">
    <source>
        <dbReference type="ARBA" id="ARBA00022777"/>
    </source>
</evidence>
<dbReference type="Proteomes" id="UP000070560">
    <property type="component" value="Chromosome"/>
</dbReference>
<dbReference type="GO" id="GO:0033785">
    <property type="term" value="F:heptose 7-phosphate kinase activity"/>
    <property type="evidence" value="ECO:0007669"/>
    <property type="project" value="TreeGrafter"/>
</dbReference>
<dbReference type="GO" id="GO:0016773">
    <property type="term" value="F:phosphotransferase activity, alcohol group as acceptor"/>
    <property type="evidence" value="ECO:0007669"/>
    <property type="project" value="InterPro"/>
</dbReference>
<dbReference type="GO" id="GO:0005829">
    <property type="term" value="C:cytosol"/>
    <property type="evidence" value="ECO:0007669"/>
    <property type="project" value="TreeGrafter"/>
</dbReference>
<dbReference type="GO" id="GO:0033786">
    <property type="term" value="F:heptose-1-phosphate adenylyltransferase activity"/>
    <property type="evidence" value="ECO:0007669"/>
    <property type="project" value="TreeGrafter"/>
</dbReference>
<proteinExistence type="predicted"/>
<dbReference type="EMBL" id="CP013015">
    <property type="protein sequence ID" value="AMM41752.1"/>
    <property type="molecule type" value="Genomic_DNA"/>
</dbReference>
<keyword evidence="1" id="KW-0808">Transferase</keyword>
<dbReference type="Pfam" id="PF00294">
    <property type="entry name" value="PfkB"/>
    <property type="match status" value="1"/>
</dbReference>